<dbReference type="Gene3D" id="3.40.50.1110">
    <property type="entry name" value="SGNH hydrolase"/>
    <property type="match status" value="1"/>
</dbReference>
<dbReference type="GO" id="GO:0004622">
    <property type="term" value="F:phosphatidylcholine lysophospholipase activity"/>
    <property type="evidence" value="ECO:0007669"/>
    <property type="project" value="TreeGrafter"/>
</dbReference>
<evidence type="ECO:0000313" key="3">
    <source>
        <dbReference type="EMBL" id="SBW03622.1"/>
    </source>
</evidence>
<evidence type="ECO:0000259" key="2">
    <source>
        <dbReference type="Pfam" id="PF13472"/>
    </source>
</evidence>
<dbReference type="Pfam" id="PF13472">
    <property type="entry name" value="Lipase_GDSL_2"/>
    <property type="match status" value="1"/>
</dbReference>
<dbReference type="InterPro" id="IPR036514">
    <property type="entry name" value="SGNH_hydro_sf"/>
</dbReference>
<proteinExistence type="predicted"/>
<keyword evidence="1" id="KW-1133">Transmembrane helix</keyword>
<dbReference type="SUPFAM" id="SSF52266">
    <property type="entry name" value="SGNH hydrolase"/>
    <property type="match status" value="1"/>
</dbReference>
<keyword evidence="1" id="KW-0472">Membrane</keyword>
<dbReference type="InterPro" id="IPR013830">
    <property type="entry name" value="SGNH_hydro"/>
</dbReference>
<sequence length="265" mass="30470">MLPPPIGAIGEIIRLFIIDMKKKFIYTIFVISVLLNLILIPYIGYRLYKDRLNNDIFKLNAYAWANSQLKIPEVNENRVVFIGNSITENWVHLRYKFFVDNNYVCRGKGGQTSSLMLLRFRQDVIELHPKVVVINAGINDIAEKTGEYDPVFTMDNIKSMAELADMNGIKVILVSLLPCKGHGWEPIKNVPVKIDELNERIKIYATEKGYYYLDLNTPMRDSENGVINTYSLDGLHPNEEGYKKIMEPLVQEAIDNILNKNDKNK</sequence>
<dbReference type="InterPro" id="IPR051532">
    <property type="entry name" value="Ester_Hydrolysis_Enzymes"/>
</dbReference>
<feature type="domain" description="SGNH hydrolase-type esterase" evidence="2">
    <location>
        <begin position="81"/>
        <end position="243"/>
    </location>
</feature>
<protein>
    <recommendedName>
        <fullName evidence="2">SGNH hydrolase-type esterase domain-containing protein</fullName>
    </recommendedName>
</protein>
<dbReference type="EMBL" id="FLUL01000001">
    <property type="protein sequence ID" value="SBW03622.1"/>
    <property type="molecule type" value="Genomic_DNA"/>
</dbReference>
<evidence type="ECO:0000256" key="1">
    <source>
        <dbReference type="SAM" id="Phobius"/>
    </source>
</evidence>
<organism evidence="3">
    <name type="scientific">uncultured Dysgonomonas sp</name>
    <dbReference type="NCBI Taxonomy" id="206096"/>
    <lineage>
        <taxon>Bacteria</taxon>
        <taxon>Pseudomonadati</taxon>
        <taxon>Bacteroidota</taxon>
        <taxon>Bacteroidia</taxon>
        <taxon>Bacteroidales</taxon>
        <taxon>Dysgonomonadaceae</taxon>
        <taxon>Dysgonomonas</taxon>
        <taxon>environmental samples</taxon>
    </lineage>
</organism>
<dbReference type="AlphaFoldDB" id="A0A212JW52"/>
<dbReference type="PANTHER" id="PTHR30383">
    <property type="entry name" value="THIOESTERASE 1/PROTEASE 1/LYSOPHOSPHOLIPASE L1"/>
    <property type="match status" value="1"/>
</dbReference>
<gene>
    <name evidence="3" type="ORF">KL86DYS2_12469</name>
</gene>
<reference evidence="3" key="1">
    <citation type="submission" date="2016-04" db="EMBL/GenBank/DDBJ databases">
        <authorList>
            <person name="Evans L.H."/>
            <person name="Alamgir A."/>
            <person name="Owens N."/>
            <person name="Weber N.D."/>
            <person name="Virtaneva K."/>
            <person name="Barbian K."/>
            <person name="Babar A."/>
            <person name="Rosenke K."/>
        </authorList>
    </citation>
    <scope>NUCLEOTIDE SEQUENCE</scope>
    <source>
        <strain evidence="3">86-2</strain>
    </source>
</reference>
<feature type="transmembrane region" description="Helical" evidence="1">
    <location>
        <begin position="24"/>
        <end position="45"/>
    </location>
</feature>
<keyword evidence="1" id="KW-0812">Transmembrane</keyword>
<dbReference type="PANTHER" id="PTHR30383:SF5">
    <property type="entry name" value="SGNH HYDROLASE-TYPE ESTERASE DOMAIN-CONTAINING PROTEIN"/>
    <property type="match status" value="1"/>
</dbReference>
<name>A0A212JW52_9BACT</name>
<accession>A0A212JW52</accession>